<evidence type="ECO:0000313" key="2">
    <source>
        <dbReference type="EMBL" id="KAJ8379507.1"/>
    </source>
</evidence>
<reference evidence="2" key="1">
    <citation type="journal article" date="2023" name="Science">
        <title>Genome structures resolve the early diversification of teleost fishes.</title>
        <authorList>
            <person name="Parey E."/>
            <person name="Louis A."/>
            <person name="Montfort J."/>
            <person name="Bouchez O."/>
            <person name="Roques C."/>
            <person name="Iampietro C."/>
            <person name="Lluch J."/>
            <person name="Castinel A."/>
            <person name="Donnadieu C."/>
            <person name="Desvignes T."/>
            <person name="Floi Bucao C."/>
            <person name="Jouanno E."/>
            <person name="Wen M."/>
            <person name="Mejri S."/>
            <person name="Dirks R."/>
            <person name="Jansen H."/>
            <person name="Henkel C."/>
            <person name="Chen W.J."/>
            <person name="Zahm M."/>
            <person name="Cabau C."/>
            <person name="Klopp C."/>
            <person name="Thompson A.W."/>
            <person name="Robinson-Rechavi M."/>
            <person name="Braasch I."/>
            <person name="Lecointre G."/>
            <person name="Bobe J."/>
            <person name="Postlethwait J.H."/>
            <person name="Berthelot C."/>
            <person name="Roest Crollius H."/>
            <person name="Guiguen Y."/>
        </authorList>
    </citation>
    <scope>NUCLEOTIDE SEQUENCE</scope>
    <source>
        <strain evidence="2">WJC10195</strain>
    </source>
</reference>
<feature type="region of interest" description="Disordered" evidence="1">
    <location>
        <begin position="122"/>
        <end position="148"/>
    </location>
</feature>
<name>A0A9Q1G8P6_SYNKA</name>
<feature type="region of interest" description="Disordered" evidence="1">
    <location>
        <begin position="35"/>
        <end position="95"/>
    </location>
</feature>
<proteinExistence type="predicted"/>
<evidence type="ECO:0000313" key="3">
    <source>
        <dbReference type="Proteomes" id="UP001152622"/>
    </source>
</evidence>
<feature type="compositionally biased region" description="Low complexity" evidence="1">
    <location>
        <begin position="56"/>
        <end position="65"/>
    </location>
</feature>
<protein>
    <submittedName>
        <fullName evidence="2">Uncharacterized protein</fullName>
    </submittedName>
</protein>
<accession>A0A9Q1G8P6</accession>
<dbReference type="Proteomes" id="UP001152622">
    <property type="component" value="Chromosome 1"/>
</dbReference>
<evidence type="ECO:0000256" key="1">
    <source>
        <dbReference type="SAM" id="MobiDB-lite"/>
    </source>
</evidence>
<feature type="compositionally biased region" description="Low complexity" evidence="1">
    <location>
        <begin position="127"/>
        <end position="143"/>
    </location>
</feature>
<sequence>MMRIVTERAAIISPASPWVSPLVLNEIIRTTEQLAQPGGNQERGGLQRASFHSSLPDAPARAAGTPAPPRPPAPPPSLLPQHAQPCGSGGWEEPTLLKDRQAPGEVEKGVGLENRVELTLKADCPRSQRGGSQGQNQFGSAASTSVPNTAPEVTATCVQIGGMLGCVGLGGEEEAGSLIYRSLPQLNLTNLEGLS</sequence>
<gene>
    <name evidence="2" type="ORF">SKAU_G00002850</name>
</gene>
<comment type="caution">
    <text evidence="2">The sequence shown here is derived from an EMBL/GenBank/DDBJ whole genome shotgun (WGS) entry which is preliminary data.</text>
</comment>
<organism evidence="2 3">
    <name type="scientific">Synaphobranchus kaupii</name>
    <name type="common">Kaup's arrowtooth eel</name>
    <dbReference type="NCBI Taxonomy" id="118154"/>
    <lineage>
        <taxon>Eukaryota</taxon>
        <taxon>Metazoa</taxon>
        <taxon>Chordata</taxon>
        <taxon>Craniata</taxon>
        <taxon>Vertebrata</taxon>
        <taxon>Euteleostomi</taxon>
        <taxon>Actinopterygii</taxon>
        <taxon>Neopterygii</taxon>
        <taxon>Teleostei</taxon>
        <taxon>Anguilliformes</taxon>
        <taxon>Synaphobranchidae</taxon>
        <taxon>Synaphobranchus</taxon>
    </lineage>
</organism>
<keyword evidence="3" id="KW-1185">Reference proteome</keyword>
<dbReference type="OrthoDB" id="10633957at2759"/>
<dbReference type="EMBL" id="JAINUF010000001">
    <property type="protein sequence ID" value="KAJ8379507.1"/>
    <property type="molecule type" value="Genomic_DNA"/>
</dbReference>
<dbReference type="AlphaFoldDB" id="A0A9Q1G8P6"/>
<feature type="compositionally biased region" description="Pro residues" evidence="1">
    <location>
        <begin position="66"/>
        <end position="78"/>
    </location>
</feature>